<dbReference type="Pfam" id="PF16018">
    <property type="entry name" value="Anillin_N"/>
    <property type="match status" value="1"/>
</dbReference>
<reference evidence="3 4" key="1">
    <citation type="submission" date="2022-12" db="EMBL/GenBank/DDBJ databases">
        <title>Chromosome-level genome assembly of true bugs.</title>
        <authorList>
            <person name="Ma L."/>
            <person name="Li H."/>
        </authorList>
    </citation>
    <scope>NUCLEOTIDE SEQUENCE [LARGE SCALE GENOMIC DNA]</scope>
    <source>
        <strain evidence="3">Lab_2022b</strain>
    </source>
</reference>
<sequence length="1112" mass="124220">MNNNAQRILERAKLRKVEFEQHIKTLDQDLETEAQELLMETESEVMNWSEDNEEKENDSSLSPSKFGLRNAVKMKLDKLGKLYAGEEVSSPIHRSFEGNTVSPSSDGVPAGKLSKARSARLAALANTINNWEDDLSHSKRPSPTKPQENPKILALRTMNSKKSSPSVKVTQNPVVKETKKIIIEDSVARTLEAQGFQRCESKQHLVYDYSSPTKSPGKCLNKTGDLSPVKIQNKNVSKVVENFPKEKPKIENTPSRIITSASKPQSCEVLKMAAKYEESSSPKKTVVKDPTELSIADRKALFERGDGTAILPKAPFAMAVPSKLLRSDENKINTPLAKTPNRITANIRTPHQVSTPVRAKTEAIERPACGDNVTREILERRREIEDLRNRWERKRLDLVDKLPKTGTSSEEVVAKSPVKTSSVPPPPPPMPTSSPFQENSLFSPSSQKNNSRKEDVTSPQSSPKKERKSSVSPSVKMALEGVKPIRVVSPPKGLYPSVADIETDTDVMEDDGEESELETINESAEEERISDNSESMNNSHESSMESESSAMSFGKRIVASSRENSRTNLKRPAILHVIPKVPSNVSVTNYSTYSNSSESPEVSTSAGSHQNITADESRVLHEIDDFLDEALGEPTPPKKLKESVENVSPTKQQFRSPPQKYDGHHTPVSSGGPSTVNKDKEAPTTPLVYTVSLYRKQQTSLIKTPIKREVHKDLTELLVADPEEEEQSVDEQELVEKKMEELKIEVKKQLTIISQASQALNLCMSSIEFSGSTEELEAEKLLLLATSRRIAATHELERLTVERKLSYVDKSCEDGTLKIESLAVKAKRIPSALEETIHLLCLVKSGCTVQATEILPLTRQALTDNNRLMFKKPIQIEHAQHNMQITVEVYSLTNKGFMALHNARGENKEKLKLTPKKSSKKENKRHFAVIESPAGPNAVRSPSFQMTGYMVFTLKDIGRNHFTLNKVPGNAPIDGFLEMKVKGQVNLDNLRHEGFLTLFQEIGGFGAWKRAWSILRGQHLSFCSYPDPERALASCFETIDLSECINREVGLAPKDVCVRSDTIMIECKRFATDTQIIRYLLSADSIQERLQWCHHINKVLNLLRIWNPVKNV</sequence>
<dbReference type="InterPro" id="IPR037840">
    <property type="entry name" value="PH_Anillin"/>
</dbReference>
<dbReference type="Pfam" id="PF00169">
    <property type="entry name" value="PH"/>
    <property type="match status" value="1"/>
</dbReference>
<dbReference type="PANTHER" id="PTHR21538:SF23">
    <property type="entry name" value="ANILLIN"/>
    <property type="match status" value="1"/>
</dbReference>
<dbReference type="PANTHER" id="PTHR21538">
    <property type="entry name" value="ANILLIN/RHOTEKIN RTKN"/>
    <property type="match status" value="1"/>
</dbReference>
<dbReference type="Proteomes" id="UP001461498">
    <property type="component" value="Unassembled WGS sequence"/>
</dbReference>
<feature type="region of interest" description="Disordered" evidence="1">
    <location>
        <begin position="630"/>
        <end position="681"/>
    </location>
</feature>
<feature type="compositionally biased region" description="Polar residues" evidence="1">
    <location>
        <begin position="645"/>
        <end position="656"/>
    </location>
</feature>
<evidence type="ECO:0000313" key="3">
    <source>
        <dbReference type="EMBL" id="KAK9503662.1"/>
    </source>
</evidence>
<dbReference type="EMBL" id="JAPXFL010000007">
    <property type="protein sequence ID" value="KAK9503662.1"/>
    <property type="molecule type" value="Genomic_DNA"/>
</dbReference>
<accession>A0AAW1CZ88</accession>
<dbReference type="CDD" id="cd01263">
    <property type="entry name" value="PH_anillin"/>
    <property type="match status" value="1"/>
</dbReference>
<dbReference type="GO" id="GO:0000281">
    <property type="term" value="P:mitotic cytokinesis"/>
    <property type="evidence" value="ECO:0007669"/>
    <property type="project" value="TreeGrafter"/>
</dbReference>
<dbReference type="PROSITE" id="PS50003">
    <property type="entry name" value="PH_DOMAIN"/>
    <property type="match status" value="1"/>
</dbReference>
<comment type="caution">
    <text evidence="3">The sequence shown here is derived from an EMBL/GenBank/DDBJ whole genome shotgun (WGS) entry which is preliminary data.</text>
</comment>
<keyword evidence="4" id="KW-1185">Reference proteome</keyword>
<dbReference type="InterPro" id="IPR012966">
    <property type="entry name" value="AHD"/>
</dbReference>
<feature type="region of interest" description="Disordered" evidence="1">
    <location>
        <begin position="402"/>
        <end position="554"/>
    </location>
</feature>
<dbReference type="GO" id="GO:0000915">
    <property type="term" value="P:actomyosin contractile ring assembly"/>
    <property type="evidence" value="ECO:0007669"/>
    <property type="project" value="TreeGrafter"/>
</dbReference>
<name>A0AAW1CZ88_9HEMI</name>
<feature type="compositionally biased region" description="Acidic residues" evidence="1">
    <location>
        <begin position="501"/>
        <end position="525"/>
    </location>
</feature>
<feature type="region of interest" description="Disordered" evidence="1">
    <location>
        <begin position="88"/>
        <end position="114"/>
    </location>
</feature>
<feature type="compositionally biased region" description="Polar residues" evidence="1">
    <location>
        <begin position="436"/>
        <end position="449"/>
    </location>
</feature>
<dbReference type="InterPro" id="IPR031970">
    <property type="entry name" value="Anillin_N"/>
</dbReference>
<evidence type="ECO:0000259" key="2">
    <source>
        <dbReference type="PROSITE" id="PS50003"/>
    </source>
</evidence>
<organism evidence="3 4">
    <name type="scientific">Rhynocoris fuscipes</name>
    <dbReference type="NCBI Taxonomy" id="488301"/>
    <lineage>
        <taxon>Eukaryota</taxon>
        <taxon>Metazoa</taxon>
        <taxon>Ecdysozoa</taxon>
        <taxon>Arthropoda</taxon>
        <taxon>Hexapoda</taxon>
        <taxon>Insecta</taxon>
        <taxon>Pterygota</taxon>
        <taxon>Neoptera</taxon>
        <taxon>Paraneoptera</taxon>
        <taxon>Hemiptera</taxon>
        <taxon>Heteroptera</taxon>
        <taxon>Panheteroptera</taxon>
        <taxon>Cimicomorpha</taxon>
        <taxon>Reduviidae</taxon>
        <taxon>Harpactorinae</taxon>
        <taxon>Harpactorini</taxon>
        <taxon>Rhynocoris</taxon>
    </lineage>
</organism>
<dbReference type="AlphaFoldDB" id="A0AAW1CZ88"/>
<protein>
    <recommendedName>
        <fullName evidence="2">PH domain-containing protein</fullName>
    </recommendedName>
</protein>
<feature type="compositionally biased region" description="Low complexity" evidence="1">
    <location>
        <begin position="532"/>
        <end position="552"/>
    </location>
</feature>
<evidence type="ECO:0000313" key="4">
    <source>
        <dbReference type="Proteomes" id="UP001461498"/>
    </source>
</evidence>
<feature type="compositionally biased region" description="Polar residues" evidence="1">
    <location>
        <begin position="667"/>
        <end position="676"/>
    </location>
</feature>
<dbReference type="SUPFAM" id="SSF50729">
    <property type="entry name" value="PH domain-like"/>
    <property type="match status" value="1"/>
</dbReference>
<dbReference type="Gene3D" id="2.30.29.30">
    <property type="entry name" value="Pleckstrin-homology domain (PH domain)/Phosphotyrosine-binding domain (PTB)"/>
    <property type="match status" value="1"/>
</dbReference>
<feature type="region of interest" description="Disordered" evidence="1">
    <location>
        <begin position="132"/>
        <end position="151"/>
    </location>
</feature>
<feature type="region of interest" description="Disordered" evidence="1">
    <location>
        <begin position="46"/>
        <end position="65"/>
    </location>
</feature>
<proteinExistence type="predicted"/>
<dbReference type="InterPro" id="IPR001849">
    <property type="entry name" value="PH_domain"/>
</dbReference>
<dbReference type="SMART" id="SM00233">
    <property type="entry name" value="PH"/>
    <property type="match status" value="1"/>
</dbReference>
<dbReference type="GO" id="GO:0005826">
    <property type="term" value="C:actomyosin contractile ring"/>
    <property type="evidence" value="ECO:0007669"/>
    <property type="project" value="TreeGrafter"/>
</dbReference>
<feature type="compositionally biased region" description="Pro residues" evidence="1">
    <location>
        <begin position="423"/>
        <end position="432"/>
    </location>
</feature>
<dbReference type="InterPro" id="IPR051364">
    <property type="entry name" value="Cytokinesis/Rho-signaling"/>
</dbReference>
<gene>
    <name evidence="3" type="ORF">O3M35_010177</name>
</gene>
<dbReference type="InterPro" id="IPR011993">
    <property type="entry name" value="PH-like_dom_sf"/>
</dbReference>
<feature type="domain" description="PH" evidence="2">
    <location>
        <begin position="989"/>
        <end position="1101"/>
    </location>
</feature>
<dbReference type="Pfam" id="PF08174">
    <property type="entry name" value="Anillin"/>
    <property type="match status" value="1"/>
</dbReference>
<evidence type="ECO:0000256" key="1">
    <source>
        <dbReference type="SAM" id="MobiDB-lite"/>
    </source>
</evidence>
<dbReference type="GO" id="GO:0031106">
    <property type="term" value="P:septin ring organization"/>
    <property type="evidence" value="ECO:0007669"/>
    <property type="project" value="TreeGrafter"/>
</dbReference>